<name>A0A6B0Y304_9RHOB</name>
<dbReference type="Pfam" id="PF01385">
    <property type="entry name" value="OrfB_IS605"/>
    <property type="match status" value="1"/>
</dbReference>
<organism evidence="8">
    <name type="scientific">Boseongicola sp. SB0664_bin_43</name>
    <dbReference type="NCBI Taxonomy" id="2604844"/>
    <lineage>
        <taxon>Bacteria</taxon>
        <taxon>Pseudomonadati</taxon>
        <taxon>Pseudomonadota</taxon>
        <taxon>Alphaproteobacteria</taxon>
        <taxon>Rhodobacterales</taxon>
        <taxon>Paracoccaceae</taxon>
        <taxon>Boseongicola</taxon>
    </lineage>
</organism>
<dbReference type="GO" id="GO:0032196">
    <property type="term" value="P:transposition"/>
    <property type="evidence" value="ECO:0007669"/>
    <property type="project" value="UniProtKB-KW"/>
</dbReference>
<accession>A0A6B0Y304</accession>
<evidence type="ECO:0000313" key="8">
    <source>
        <dbReference type="EMBL" id="MXY34635.1"/>
    </source>
</evidence>
<evidence type="ECO:0000256" key="3">
    <source>
        <dbReference type="ARBA" id="ARBA00023125"/>
    </source>
</evidence>
<keyword evidence="3" id="KW-0238">DNA-binding</keyword>
<evidence type="ECO:0000256" key="4">
    <source>
        <dbReference type="ARBA" id="ARBA00023172"/>
    </source>
</evidence>
<evidence type="ECO:0000259" key="7">
    <source>
        <dbReference type="Pfam" id="PF07282"/>
    </source>
</evidence>
<comment type="similarity">
    <text evidence="1">In the C-terminal section; belongs to the transposase 35 family.</text>
</comment>
<reference evidence="8" key="1">
    <citation type="submission" date="2019-09" db="EMBL/GenBank/DDBJ databases">
        <title>Characterisation of the sponge microbiome using genome-centric metagenomics.</title>
        <authorList>
            <person name="Engelberts J.P."/>
            <person name="Robbins S.J."/>
            <person name="De Goeij J.M."/>
            <person name="Aranda M."/>
            <person name="Bell S.C."/>
            <person name="Webster N.S."/>
        </authorList>
    </citation>
    <scope>NUCLEOTIDE SEQUENCE</scope>
    <source>
        <strain evidence="8">SB0664_bin_43</strain>
    </source>
</reference>
<dbReference type="GO" id="GO:0003677">
    <property type="term" value="F:DNA binding"/>
    <property type="evidence" value="ECO:0007669"/>
    <property type="project" value="UniProtKB-KW"/>
</dbReference>
<evidence type="ECO:0000256" key="5">
    <source>
        <dbReference type="SAM" id="MobiDB-lite"/>
    </source>
</evidence>
<protein>
    <submittedName>
        <fullName evidence="8">Transposase</fullName>
    </submittedName>
</protein>
<dbReference type="GO" id="GO:0006310">
    <property type="term" value="P:DNA recombination"/>
    <property type="evidence" value="ECO:0007669"/>
    <property type="project" value="UniProtKB-KW"/>
</dbReference>
<evidence type="ECO:0000259" key="6">
    <source>
        <dbReference type="Pfam" id="PF01385"/>
    </source>
</evidence>
<feature type="region of interest" description="Disordered" evidence="5">
    <location>
        <begin position="143"/>
        <end position="183"/>
    </location>
</feature>
<sequence length="341" mass="37451">MAECPLRIQRGTLKRLDEACRHFFRRTQEGGASGFPKFKGRPFFNSMSIVSGVKVRDGTLHIPSFGALKMRRKGGNPHPDGRPVSAVLKREAGKWTAIVCYAVESEGPTDNGIVLGLDRNGGQVADSDGVLHEMPDMKRLDGKARRLQRQLSRRKKGSKRRERTKRHLAKVQRRKAQKRHDWPHHVSKALAVKAGSIAVEGLNVKGMTRSAKGTVEDPGRNVAAKSGTNRVILNTGWTALKRKIDCKAANVIVVPAMYTPRTCHECGVVDSDSRRTRDDFICMACGLAAHADLNAAKNIREKALERLCTMEAASGIGASARRGAFGLPTPTTREFNRGDTL</sequence>
<dbReference type="InterPro" id="IPR001959">
    <property type="entry name" value="Transposase"/>
</dbReference>
<feature type="domain" description="Probable transposase IS891/IS1136/IS1341" evidence="6">
    <location>
        <begin position="139"/>
        <end position="210"/>
    </location>
</feature>
<dbReference type="NCBIfam" id="NF040570">
    <property type="entry name" value="guided_TnpB"/>
    <property type="match status" value="1"/>
</dbReference>
<keyword evidence="4" id="KW-0233">DNA recombination</keyword>
<evidence type="ECO:0000256" key="2">
    <source>
        <dbReference type="ARBA" id="ARBA00022578"/>
    </source>
</evidence>
<feature type="compositionally biased region" description="Basic residues" evidence="5">
    <location>
        <begin position="145"/>
        <end position="178"/>
    </location>
</feature>
<feature type="domain" description="Cas12f1-like TNB" evidence="7">
    <location>
        <begin position="238"/>
        <end position="299"/>
    </location>
</feature>
<dbReference type="Pfam" id="PF07282">
    <property type="entry name" value="Cas12f1-like_TNB"/>
    <property type="match status" value="1"/>
</dbReference>
<keyword evidence="2" id="KW-0815">Transposition</keyword>
<dbReference type="EMBL" id="VXRY01000456">
    <property type="protein sequence ID" value="MXY34635.1"/>
    <property type="molecule type" value="Genomic_DNA"/>
</dbReference>
<dbReference type="AlphaFoldDB" id="A0A6B0Y304"/>
<proteinExistence type="inferred from homology"/>
<evidence type="ECO:0000256" key="1">
    <source>
        <dbReference type="ARBA" id="ARBA00008761"/>
    </source>
</evidence>
<dbReference type="InterPro" id="IPR010095">
    <property type="entry name" value="Cas12f1-like_TNB"/>
</dbReference>
<gene>
    <name evidence="8" type="ORF">F4Y60_11220</name>
</gene>
<comment type="caution">
    <text evidence="8">The sequence shown here is derived from an EMBL/GenBank/DDBJ whole genome shotgun (WGS) entry which is preliminary data.</text>
</comment>